<evidence type="ECO:0000313" key="2">
    <source>
        <dbReference type="EMBL" id="CAD8587423.1"/>
    </source>
</evidence>
<organism evidence="2">
    <name type="scientific">Ostreococcus mediterraneus</name>
    <dbReference type="NCBI Taxonomy" id="1486918"/>
    <lineage>
        <taxon>Eukaryota</taxon>
        <taxon>Viridiplantae</taxon>
        <taxon>Chlorophyta</taxon>
        <taxon>Mamiellophyceae</taxon>
        <taxon>Mamiellales</taxon>
        <taxon>Bathycoccaceae</taxon>
        <taxon>Ostreococcus</taxon>
    </lineage>
</organism>
<sequence length="355" mass="39315">MNASDERDELLGDARSHDRAPSWAWKVAIGVACALAVMHGVGASLPASSASTSMTSERSTSRAAIGKSFKCEVMFKPEFAGFRICNSQWSNAGDLLGEPIVREMLERRFECDAYAFITHRMKSKGSNCLWSVGSVMQFVHSGDVVWGLGVWHAEEYAAGRLGTPLDFEVRGVRGPETAHLLDKVHGTIVPSIGDPGILVSEFFPEIKATAEHKCLIRHVSGDKTVAPEGVKSFTPGDFGSNWRLFVEEVARCSHVYSSSLHGLIVADSFGIPARWFFPEDQEVVAAQSDFKYRDWLEMSGRSEEFLRPRHNIDAMLDESSYAPPLSQEKRREIINKLVTSFPFDMFTTVEVGSED</sequence>
<dbReference type="AlphaFoldDB" id="A0A6U0AJ80"/>
<dbReference type="InterPro" id="IPR007345">
    <property type="entry name" value="Polysacch_pyruvyl_Trfase"/>
</dbReference>
<name>A0A6U0AJ80_9CHLO</name>
<protein>
    <recommendedName>
        <fullName evidence="1">Polysaccharide pyruvyl transferase domain-containing protein</fullName>
    </recommendedName>
</protein>
<proteinExistence type="predicted"/>
<feature type="domain" description="Polysaccharide pyruvyl transferase" evidence="1">
    <location>
        <begin position="167"/>
        <end position="276"/>
    </location>
</feature>
<gene>
    <name evidence="2" type="ORF">OMED0929_LOCUS6439</name>
</gene>
<accession>A0A6U0AJ80</accession>
<evidence type="ECO:0000259" key="1">
    <source>
        <dbReference type="Pfam" id="PF04230"/>
    </source>
</evidence>
<dbReference type="EMBL" id="HBEW01007622">
    <property type="protein sequence ID" value="CAD8587423.1"/>
    <property type="molecule type" value="Transcribed_RNA"/>
</dbReference>
<dbReference type="Pfam" id="PF04230">
    <property type="entry name" value="PS_pyruv_trans"/>
    <property type="match status" value="1"/>
</dbReference>
<reference evidence="2" key="1">
    <citation type="submission" date="2021-01" db="EMBL/GenBank/DDBJ databases">
        <authorList>
            <person name="Corre E."/>
            <person name="Pelletier E."/>
            <person name="Niang G."/>
            <person name="Scheremetjew M."/>
            <person name="Finn R."/>
            <person name="Kale V."/>
            <person name="Holt S."/>
            <person name="Cochrane G."/>
            <person name="Meng A."/>
            <person name="Brown T."/>
            <person name="Cohen L."/>
        </authorList>
    </citation>
    <scope>NUCLEOTIDE SEQUENCE</scope>
    <source>
        <strain evidence="2">Clade-D-RCC2572</strain>
    </source>
</reference>